<sequence>MRTTRIAATVVLTLAVCSAASAQNPAKTLDPPTTPAGAPQPSPGDSEALSTLSAVNEHEIASAEIAQGKALGNATREYARMLQKDHNANLAKVKELSQTTRTPLAESAAVKAMKDSSAAEREQLGRLDGKAFESAYLQAMIDGHAKVLSTIDQKLLPAATDAAIATHLRNTRESVNRHLSQARKLKSELPSGA</sequence>
<keyword evidence="2" id="KW-0732">Signal</keyword>
<evidence type="ECO:0000259" key="3">
    <source>
        <dbReference type="Pfam" id="PF13628"/>
    </source>
</evidence>
<gene>
    <name evidence="4" type="ORF">DFR29_105170</name>
</gene>
<dbReference type="RefSeq" id="WP_133818493.1">
    <property type="nucleotide sequence ID" value="NZ_SNZH01000005.1"/>
</dbReference>
<feature type="compositionally biased region" description="Pro residues" evidence="1">
    <location>
        <begin position="32"/>
        <end position="42"/>
    </location>
</feature>
<evidence type="ECO:0000313" key="4">
    <source>
        <dbReference type="EMBL" id="TDR44987.1"/>
    </source>
</evidence>
<dbReference type="EMBL" id="SNZH01000005">
    <property type="protein sequence ID" value="TDR44987.1"/>
    <property type="molecule type" value="Genomic_DNA"/>
</dbReference>
<dbReference type="InterPro" id="IPR012347">
    <property type="entry name" value="Ferritin-like"/>
</dbReference>
<feature type="chain" id="PRO_5020229217" evidence="2">
    <location>
        <begin position="23"/>
        <end position="193"/>
    </location>
</feature>
<proteinExistence type="predicted"/>
<protein>
    <submittedName>
        <fullName evidence="4">Putative outer membrane protein</fullName>
    </submittedName>
</protein>
<dbReference type="InterPro" id="IPR025419">
    <property type="entry name" value="DUF4142"/>
</dbReference>
<dbReference type="PANTHER" id="PTHR38593">
    <property type="entry name" value="BLR2558 PROTEIN"/>
    <property type="match status" value="1"/>
</dbReference>
<keyword evidence="5" id="KW-1185">Reference proteome</keyword>
<dbReference type="Gene3D" id="1.20.1260.10">
    <property type="match status" value="1"/>
</dbReference>
<organism evidence="4 5">
    <name type="scientific">Tahibacter aquaticus</name>
    <dbReference type="NCBI Taxonomy" id="520092"/>
    <lineage>
        <taxon>Bacteria</taxon>
        <taxon>Pseudomonadati</taxon>
        <taxon>Pseudomonadota</taxon>
        <taxon>Gammaproteobacteria</taxon>
        <taxon>Lysobacterales</taxon>
        <taxon>Rhodanobacteraceae</taxon>
        <taxon>Tahibacter</taxon>
    </lineage>
</organism>
<name>A0A4R6Z0F0_9GAMM</name>
<dbReference type="Proteomes" id="UP000295293">
    <property type="component" value="Unassembled WGS sequence"/>
</dbReference>
<dbReference type="PANTHER" id="PTHR38593:SF1">
    <property type="entry name" value="BLR2558 PROTEIN"/>
    <property type="match status" value="1"/>
</dbReference>
<evidence type="ECO:0000256" key="1">
    <source>
        <dbReference type="SAM" id="MobiDB-lite"/>
    </source>
</evidence>
<dbReference type="OrthoDB" id="5998717at2"/>
<dbReference type="Pfam" id="PF13628">
    <property type="entry name" value="DUF4142"/>
    <property type="match status" value="1"/>
</dbReference>
<dbReference type="AlphaFoldDB" id="A0A4R6Z0F0"/>
<comment type="caution">
    <text evidence="4">The sequence shown here is derived from an EMBL/GenBank/DDBJ whole genome shotgun (WGS) entry which is preliminary data.</text>
</comment>
<accession>A0A4R6Z0F0</accession>
<evidence type="ECO:0000313" key="5">
    <source>
        <dbReference type="Proteomes" id="UP000295293"/>
    </source>
</evidence>
<evidence type="ECO:0000256" key="2">
    <source>
        <dbReference type="SAM" id="SignalP"/>
    </source>
</evidence>
<reference evidence="4 5" key="1">
    <citation type="submission" date="2019-03" db="EMBL/GenBank/DDBJ databases">
        <title>Genomic Encyclopedia of Type Strains, Phase IV (KMG-IV): sequencing the most valuable type-strain genomes for metagenomic binning, comparative biology and taxonomic classification.</title>
        <authorList>
            <person name="Goeker M."/>
        </authorList>
    </citation>
    <scope>NUCLEOTIDE SEQUENCE [LARGE SCALE GENOMIC DNA]</scope>
    <source>
        <strain evidence="4 5">DSM 21667</strain>
    </source>
</reference>
<feature type="region of interest" description="Disordered" evidence="1">
    <location>
        <begin position="23"/>
        <end position="50"/>
    </location>
</feature>
<feature type="signal peptide" evidence="2">
    <location>
        <begin position="1"/>
        <end position="22"/>
    </location>
</feature>
<feature type="domain" description="DUF4142" evidence="3">
    <location>
        <begin position="45"/>
        <end position="185"/>
    </location>
</feature>